<protein>
    <submittedName>
        <fullName evidence="1">Uncharacterized protein</fullName>
    </submittedName>
</protein>
<name>A0ABQ9EUZ7_TEGGR</name>
<dbReference type="Pfam" id="PF03098">
    <property type="entry name" value="An_peroxidase"/>
    <property type="match status" value="1"/>
</dbReference>
<evidence type="ECO:0000313" key="2">
    <source>
        <dbReference type="Proteomes" id="UP001217089"/>
    </source>
</evidence>
<organism evidence="1 2">
    <name type="scientific">Tegillarca granosa</name>
    <name type="common">Malaysian cockle</name>
    <name type="synonym">Anadara granosa</name>
    <dbReference type="NCBI Taxonomy" id="220873"/>
    <lineage>
        <taxon>Eukaryota</taxon>
        <taxon>Metazoa</taxon>
        <taxon>Spiralia</taxon>
        <taxon>Lophotrochozoa</taxon>
        <taxon>Mollusca</taxon>
        <taxon>Bivalvia</taxon>
        <taxon>Autobranchia</taxon>
        <taxon>Pteriomorphia</taxon>
        <taxon>Arcoida</taxon>
        <taxon>Arcoidea</taxon>
        <taxon>Arcidae</taxon>
        <taxon>Tegillarca</taxon>
    </lineage>
</organism>
<dbReference type="SUPFAM" id="SSF48113">
    <property type="entry name" value="Heme-dependent peroxidases"/>
    <property type="match status" value="1"/>
</dbReference>
<gene>
    <name evidence="1" type="ORF">KUTeg_014674</name>
</gene>
<comment type="caution">
    <text evidence="1">The sequence shown here is derived from an EMBL/GenBank/DDBJ whole genome shotgun (WGS) entry which is preliminary data.</text>
</comment>
<dbReference type="EMBL" id="JARBDR010000723">
    <property type="protein sequence ID" value="KAJ8307772.1"/>
    <property type="molecule type" value="Genomic_DNA"/>
</dbReference>
<sequence length="91" mass="10488">MTVTSLTIHAIWQKSRTGMPAADILYERQLRVEIDRRFKPVCEKVVGNITCDPNALYRTIDGTCNNLRYPDWGAADIVQQRYLPAEYRDGK</sequence>
<dbReference type="InterPro" id="IPR037120">
    <property type="entry name" value="Haem_peroxidase_sf_animal"/>
</dbReference>
<accession>A0ABQ9EUZ7</accession>
<keyword evidence="2" id="KW-1185">Reference proteome</keyword>
<dbReference type="Gene3D" id="1.10.640.10">
    <property type="entry name" value="Haem peroxidase domain superfamily, animal type"/>
    <property type="match status" value="1"/>
</dbReference>
<evidence type="ECO:0000313" key="1">
    <source>
        <dbReference type="EMBL" id="KAJ8307772.1"/>
    </source>
</evidence>
<dbReference type="PROSITE" id="PS50292">
    <property type="entry name" value="PEROXIDASE_3"/>
    <property type="match status" value="1"/>
</dbReference>
<dbReference type="InterPro" id="IPR010255">
    <property type="entry name" value="Haem_peroxidase_sf"/>
</dbReference>
<dbReference type="InterPro" id="IPR019791">
    <property type="entry name" value="Haem_peroxidase_animal"/>
</dbReference>
<reference evidence="1 2" key="1">
    <citation type="submission" date="2022-12" db="EMBL/GenBank/DDBJ databases">
        <title>Chromosome-level genome of Tegillarca granosa.</title>
        <authorList>
            <person name="Kim J."/>
        </authorList>
    </citation>
    <scope>NUCLEOTIDE SEQUENCE [LARGE SCALE GENOMIC DNA]</scope>
    <source>
        <strain evidence="1">Teg-2019</strain>
        <tissue evidence="1">Adductor muscle</tissue>
    </source>
</reference>
<proteinExistence type="predicted"/>
<dbReference type="Proteomes" id="UP001217089">
    <property type="component" value="Unassembled WGS sequence"/>
</dbReference>